<evidence type="ECO:0000256" key="1">
    <source>
        <dbReference type="ARBA" id="ARBA00008779"/>
    </source>
</evidence>
<dbReference type="KEGG" id="phm:PSMK_09670"/>
<evidence type="ECO:0000259" key="4">
    <source>
        <dbReference type="Pfam" id="PF00884"/>
    </source>
</evidence>
<dbReference type="InterPro" id="IPR017850">
    <property type="entry name" value="Alkaline_phosphatase_core_sf"/>
</dbReference>
<dbReference type="GO" id="GO:0008484">
    <property type="term" value="F:sulfuric ester hydrolase activity"/>
    <property type="evidence" value="ECO:0007669"/>
    <property type="project" value="TreeGrafter"/>
</dbReference>
<dbReference type="Proteomes" id="UP000007881">
    <property type="component" value="Chromosome"/>
</dbReference>
<dbReference type="STRING" id="1142394.PSMK_09670"/>
<protein>
    <submittedName>
        <fullName evidence="5">Sulfatase</fullName>
        <ecNumber evidence="5">3.1.6.-</ecNumber>
    </submittedName>
</protein>
<dbReference type="SUPFAM" id="SSF53649">
    <property type="entry name" value="Alkaline phosphatase-like"/>
    <property type="match status" value="1"/>
</dbReference>
<evidence type="ECO:0000256" key="2">
    <source>
        <dbReference type="ARBA" id="ARBA00022723"/>
    </source>
</evidence>
<dbReference type="InterPro" id="IPR024607">
    <property type="entry name" value="Sulfatase_CS"/>
</dbReference>
<reference evidence="5 6" key="1">
    <citation type="submission" date="2012-02" db="EMBL/GenBank/DDBJ databases">
        <title>Complete genome sequence of Phycisphaera mikurensis NBRC 102666.</title>
        <authorList>
            <person name="Ankai A."/>
            <person name="Hosoyama A."/>
            <person name="Terui Y."/>
            <person name="Sekine M."/>
            <person name="Fukai R."/>
            <person name="Kato Y."/>
            <person name="Nakamura S."/>
            <person name="Yamada-Narita S."/>
            <person name="Kawakoshi A."/>
            <person name="Fukunaga Y."/>
            <person name="Yamazaki S."/>
            <person name="Fujita N."/>
        </authorList>
    </citation>
    <scope>NUCLEOTIDE SEQUENCE [LARGE SCALE GENOMIC DNA]</scope>
    <source>
        <strain evidence="6">NBRC 102666 / KCTC 22515 / FYK2301M01</strain>
    </source>
</reference>
<keyword evidence="3 5" id="KW-0378">Hydrolase</keyword>
<dbReference type="Gene3D" id="3.40.720.10">
    <property type="entry name" value="Alkaline Phosphatase, subunit A"/>
    <property type="match status" value="1"/>
</dbReference>
<dbReference type="EC" id="3.1.6.-" evidence="5"/>
<gene>
    <name evidence="5" type="ordered locus">PSMK_09670</name>
</gene>
<dbReference type="AlphaFoldDB" id="I0ICY8"/>
<dbReference type="PROSITE" id="PS00523">
    <property type="entry name" value="SULFATASE_1"/>
    <property type="match status" value="1"/>
</dbReference>
<keyword evidence="2" id="KW-0479">Metal-binding</keyword>
<evidence type="ECO:0000256" key="3">
    <source>
        <dbReference type="ARBA" id="ARBA00022801"/>
    </source>
</evidence>
<evidence type="ECO:0000313" key="5">
    <source>
        <dbReference type="EMBL" id="BAM03126.1"/>
    </source>
</evidence>
<dbReference type="OrthoDB" id="9782218at2"/>
<feature type="domain" description="Sulfatase N-terminal" evidence="4">
    <location>
        <begin position="5"/>
        <end position="368"/>
    </location>
</feature>
<dbReference type="HOGENOM" id="CLU_006332_9_0_0"/>
<organism evidence="5 6">
    <name type="scientific">Phycisphaera mikurensis (strain NBRC 102666 / KCTC 22515 / FYK2301M01)</name>
    <dbReference type="NCBI Taxonomy" id="1142394"/>
    <lineage>
        <taxon>Bacteria</taxon>
        <taxon>Pseudomonadati</taxon>
        <taxon>Planctomycetota</taxon>
        <taxon>Phycisphaerae</taxon>
        <taxon>Phycisphaerales</taxon>
        <taxon>Phycisphaeraceae</taxon>
        <taxon>Phycisphaera</taxon>
    </lineage>
</organism>
<sequence>MNARPNVLWICTDSQRWDTLGCYGNGWVATPNLDRLAAGGVRFANAFSQSPLCTPSRGSFLTGRYPVTNRLRQNGQECPPDLRPVTRDLADAGYACGLVGKLHLNPCDRRLALGPDWWKSDKRDWFRGAEPRLDDGYSVFEWDHAAKSEDPASAYGRWLRGRGVSVPLEKPPREDCGSVRVGPSVENHQSTWGCERAMTFVESYADDPHPWLLSLNLFDPHFPFDPPPELLDRHLDRLDDIPLPVDADREPATHPAWRRRWAERDAGRSEREHRLVRAAYWAMIDLLDAQVGRLLDTLDRTGQREDTLVIFTSDHGEMLGDHGLYKKGPALYEPAVHVPLILSQPETLPAGEVVDELVELSDLVPTLRERCGLEPGAAVQGRSLAPLLGGDGDGGDGPWRDSVYAEYLNANPDEPPVYLTMLRTRDAKLIRCHGGEGSALFDLAADPHEQRNLWADPGSAARKTDMLLRLTDRQARTADPLPRRVGVF</sequence>
<dbReference type="EMBL" id="AP012338">
    <property type="protein sequence ID" value="BAM03126.1"/>
    <property type="molecule type" value="Genomic_DNA"/>
</dbReference>
<dbReference type="RefSeq" id="WP_014436345.1">
    <property type="nucleotide sequence ID" value="NC_017080.1"/>
</dbReference>
<dbReference type="eggNOG" id="COG3119">
    <property type="taxonomic scope" value="Bacteria"/>
</dbReference>
<comment type="similarity">
    <text evidence="1">Belongs to the sulfatase family.</text>
</comment>
<dbReference type="InterPro" id="IPR000917">
    <property type="entry name" value="Sulfatase_N"/>
</dbReference>
<accession>I0ICY8</accession>
<name>I0ICY8_PHYMF</name>
<keyword evidence="6" id="KW-1185">Reference proteome</keyword>
<proteinExistence type="inferred from homology"/>
<dbReference type="PANTHER" id="PTHR45953">
    <property type="entry name" value="IDURONATE 2-SULFATASE"/>
    <property type="match status" value="1"/>
</dbReference>
<evidence type="ECO:0000313" key="6">
    <source>
        <dbReference type="Proteomes" id="UP000007881"/>
    </source>
</evidence>
<dbReference type="GO" id="GO:0005737">
    <property type="term" value="C:cytoplasm"/>
    <property type="evidence" value="ECO:0007669"/>
    <property type="project" value="TreeGrafter"/>
</dbReference>
<dbReference type="PANTHER" id="PTHR45953:SF1">
    <property type="entry name" value="IDURONATE 2-SULFATASE"/>
    <property type="match status" value="1"/>
</dbReference>
<dbReference type="GO" id="GO:0046872">
    <property type="term" value="F:metal ion binding"/>
    <property type="evidence" value="ECO:0007669"/>
    <property type="project" value="UniProtKB-KW"/>
</dbReference>
<dbReference type="Pfam" id="PF00884">
    <property type="entry name" value="Sulfatase"/>
    <property type="match status" value="1"/>
</dbReference>